<comment type="caution">
    <text evidence="2">The sequence shown here is derived from an EMBL/GenBank/DDBJ whole genome shotgun (WGS) entry which is preliminary data.</text>
</comment>
<dbReference type="AlphaFoldDB" id="A0A8I3A9U0"/>
<gene>
    <name evidence="2" type="ORF">JVT61DRAFT_1298</name>
</gene>
<evidence type="ECO:0000256" key="1">
    <source>
        <dbReference type="SAM" id="MobiDB-lite"/>
    </source>
</evidence>
<organism evidence="2 3">
    <name type="scientific">Boletus reticuloceps</name>
    <dbReference type="NCBI Taxonomy" id="495285"/>
    <lineage>
        <taxon>Eukaryota</taxon>
        <taxon>Fungi</taxon>
        <taxon>Dikarya</taxon>
        <taxon>Basidiomycota</taxon>
        <taxon>Agaricomycotina</taxon>
        <taxon>Agaricomycetes</taxon>
        <taxon>Agaricomycetidae</taxon>
        <taxon>Boletales</taxon>
        <taxon>Boletineae</taxon>
        <taxon>Boletaceae</taxon>
        <taxon>Boletoideae</taxon>
        <taxon>Boletus</taxon>
    </lineage>
</organism>
<dbReference type="EMBL" id="JAGFBS010000010">
    <property type="protein sequence ID" value="KAG6377243.1"/>
    <property type="molecule type" value="Genomic_DNA"/>
</dbReference>
<protein>
    <submittedName>
        <fullName evidence="2">Uncharacterized protein</fullName>
    </submittedName>
</protein>
<dbReference type="OrthoDB" id="2686234at2759"/>
<keyword evidence="3" id="KW-1185">Reference proteome</keyword>
<evidence type="ECO:0000313" key="2">
    <source>
        <dbReference type="EMBL" id="KAG6377243.1"/>
    </source>
</evidence>
<sequence>MEISTKTITRTVNLSVLRFDNQSRLTSNQEETNSNYGSESYAPSRNMFRNADKEGLVAKEALAGEIMENETTEVVKETSARPCWVCYAGS</sequence>
<feature type="region of interest" description="Disordered" evidence="1">
    <location>
        <begin position="22"/>
        <end position="44"/>
    </location>
</feature>
<feature type="compositionally biased region" description="Polar residues" evidence="1">
    <location>
        <begin position="22"/>
        <end position="43"/>
    </location>
</feature>
<accession>A0A8I3A9U0</accession>
<reference evidence="2" key="1">
    <citation type="submission" date="2021-03" db="EMBL/GenBank/DDBJ databases">
        <title>Evolutionary innovations through gain and loss of genes in the ectomycorrhizal Boletales.</title>
        <authorList>
            <person name="Wu G."/>
            <person name="Miyauchi S."/>
            <person name="Morin E."/>
            <person name="Yang Z.-L."/>
            <person name="Xu J."/>
            <person name="Martin F.M."/>
        </authorList>
    </citation>
    <scope>NUCLEOTIDE SEQUENCE</scope>
    <source>
        <strain evidence="2">BR01</strain>
    </source>
</reference>
<name>A0A8I3A9U0_9AGAM</name>
<proteinExistence type="predicted"/>
<evidence type="ECO:0000313" key="3">
    <source>
        <dbReference type="Proteomes" id="UP000683000"/>
    </source>
</evidence>
<dbReference type="Proteomes" id="UP000683000">
    <property type="component" value="Unassembled WGS sequence"/>
</dbReference>